<evidence type="ECO:0000313" key="2">
    <source>
        <dbReference type="Ensembl" id="ENSCCRP00010101584.1"/>
    </source>
</evidence>
<feature type="domain" description="SPIN-DOC-like zinc-finger" evidence="1">
    <location>
        <begin position="18"/>
        <end position="67"/>
    </location>
</feature>
<dbReference type="Ensembl" id="ENSCCRT00010112842.1">
    <property type="protein sequence ID" value="ENSCCRP00010101584.1"/>
    <property type="gene ID" value="ENSCCRG00010044698.1"/>
</dbReference>
<dbReference type="AlphaFoldDB" id="A0A8C1RBM5"/>
<proteinExistence type="predicted"/>
<dbReference type="Pfam" id="PF18658">
    <property type="entry name" value="zf-C2H2_12"/>
    <property type="match status" value="1"/>
</dbReference>
<dbReference type="PANTHER" id="PTHR45913">
    <property type="entry name" value="EPM2A-INTERACTING PROTEIN 1"/>
    <property type="match status" value="1"/>
</dbReference>
<organism evidence="2 3">
    <name type="scientific">Cyprinus carpio</name>
    <name type="common">Common carp</name>
    <dbReference type="NCBI Taxonomy" id="7962"/>
    <lineage>
        <taxon>Eukaryota</taxon>
        <taxon>Metazoa</taxon>
        <taxon>Chordata</taxon>
        <taxon>Craniata</taxon>
        <taxon>Vertebrata</taxon>
        <taxon>Euteleostomi</taxon>
        <taxon>Actinopterygii</taxon>
        <taxon>Neopterygii</taxon>
        <taxon>Teleostei</taxon>
        <taxon>Ostariophysi</taxon>
        <taxon>Cypriniformes</taxon>
        <taxon>Cyprinidae</taxon>
        <taxon>Cyprininae</taxon>
        <taxon>Cyprinus</taxon>
    </lineage>
</organism>
<evidence type="ECO:0000259" key="1">
    <source>
        <dbReference type="Pfam" id="PF18658"/>
    </source>
</evidence>
<dbReference type="Proteomes" id="UP000694427">
    <property type="component" value="Unplaced"/>
</dbReference>
<keyword evidence="3" id="KW-1185">Reference proteome</keyword>
<evidence type="ECO:0000313" key="3">
    <source>
        <dbReference type="Proteomes" id="UP000694427"/>
    </source>
</evidence>
<dbReference type="PANTHER" id="PTHR45913:SF5">
    <property type="entry name" value="GENERAL TRANSCRIPTION FACTOR II-I REPEAT DOMAIN-CONTAINING PROTEIN 2A-LIKE PROTEIN"/>
    <property type="match status" value="1"/>
</dbReference>
<protein>
    <recommendedName>
        <fullName evidence="1">SPIN-DOC-like zinc-finger domain-containing protein</fullName>
    </recommendedName>
</protein>
<dbReference type="SUPFAM" id="SSF53098">
    <property type="entry name" value="Ribonuclease H-like"/>
    <property type="match status" value="1"/>
</dbReference>
<accession>A0A8C1RBM5</accession>
<name>A0A8C1RBM5_CYPCA</name>
<dbReference type="InterPro" id="IPR012337">
    <property type="entry name" value="RNaseH-like_sf"/>
</dbReference>
<dbReference type="InterPro" id="IPR040647">
    <property type="entry name" value="SPIN-DOC_Znf-C2H2"/>
</dbReference>
<reference evidence="2" key="1">
    <citation type="submission" date="2025-08" db="UniProtKB">
        <authorList>
            <consortium name="Ensembl"/>
        </authorList>
    </citation>
    <scope>IDENTIFICATION</scope>
</reference>
<reference evidence="2" key="2">
    <citation type="submission" date="2025-09" db="UniProtKB">
        <authorList>
            <consortium name="Ensembl"/>
        </authorList>
    </citation>
    <scope>IDENTIFICATION</scope>
</reference>
<sequence length="518" mass="59795">MALSKPNRKVDRENRKFQSEWTEKYLFTVPTMASKRGTNRPVCLLCNESVAVAKEYNVKRHFTTKHSLHVDEMIGTFLIDEEKWSFIFWSTLSDTSALHQVDLLAKDVFDKLLENIPKTELIAFPSKRNEHKLDLQKVCLLITDGAPVMLGRVQGLAARLSAVAPQMQFLHCIIHESVLCTKLCGELKNTMDKVTTFSIIFSVCCLIDETSAEHADLLAYCDVRWLSKGKVLDCFCDLRSEIISFLRTCKHKRVAHFLEHMLDEQFMTQVHFLCDIFEHLNSLNSELQGREKFIADLVERLCAFKTKLNVFVSDITTNKLMHFTHLRTFLSSTPGAQVMPTMIEFMTKLTENFSDRFQGFSLPMEVMQFTRYPFSINHDSNFIAEVKEPMPNIDESALQLEMIDIQSSLALKLHLQSEGPINFWCNHISQTKYPTIKKVSVLILTMFGSTYTCESSFSHMNVIKIKARCCLSNEKLSQRLRIALTTYEPDYVKKAKETKRIMYLILFHMLCTLVYSIF</sequence>